<evidence type="ECO:0000313" key="1">
    <source>
        <dbReference type="EMBL" id="KRX12969.1"/>
    </source>
</evidence>
<dbReference type="EMBL" id="JYDL01000238">
    <property type="protein sequence ID" value="KRX12969.1"/>
    <property type="molecule type" value="Genomic_DNA"/>
</dbReference>
<dbReference type="Proteomes" id="UP000054630">
    <property type="component" value="Unassembled WGS sequence"/>
</dbReference>
<proteinExistence type="predicted"/>
<name>A0A0V0REP5_9BILA</name>
<protein>
    <submittedName>
        <fullName evidence="1">Uncharacterized protein</fullName>
    </submittedName>
</protein>
<evidence type="ECO:0000313" key="2">
    <source>
        <dbReference type="Proteomes" id="UP000054630"/>
    </source>
</evidence>
<gene>
    <name evidence="1" type="ORF">T07_15246</name>
</gene>
<organism evidence="1 2">
    <name type="scientific">Trichinella nelsoni</name>
    <dbReference type="NCBI Taxonomy" id="6336"/>
    <lineage>
        <taxon>Eukaryota</taxon>
        <taxon>Metazoa</taxon>
        <taxon>Ecdysozoa</taxon>
        <taxon>Nematoda</taxon>
        <taxon>Enoplea</taxon>
        <taxon>Dorylaimia</taxon>
        <taxon>Trichinellida</taxon>
        <taxon>Trichinellidae</taxon>
        <taxon>Trichinella</taxon>
    </lineage>
</organism>
<keyword evidence="2" id="KW-1185">Reference proteome</keyword>
<accession>A0A0V0REP5</accession>
<sequence>MSNNWAHAWYLYESLEIMIDTTCGYLNLLSLSNNDAVEICIITLMLSPRLIHGICSNLYSSGSQSVGRGMWIAVGQNFTHRILLGEEHADVVCTGISTKAVEELIDLSDDSSFKVSFDRKTLIQFWLSV</sequence>
<dbReference type="OrthoDB" id="5930199at2759"/>
<dbReference type="AlphaFoldDB" id="A0A0V0REP5"/>
<comment type="caution">
    <text evidence="1">The sequence shown here is derived from an EMBL/GenBank/DDBJ whole genome shotgun (WGS) entry which is preliminary data.</text>
</comment>
<reference evidence="1 2" key="1">
    <citation type="submission" date="2015-01" db="EMBL/GenBank/DDBJ databases">
        <title>Evolution of Trichinella species and genotypes.</title>
        <authorList>
            <person name="Korhonen P.K."/>
            <person name="Edoardo P."/>
            <person name="Giuseppe L.R."/>
            <person name="Gasser R.B."/>
        </authorList>
    </citation>
    <scope>NUCLEOTIDE SEQUENCE [LARGE SCALE GENOMIC DNA]</scope>
    <source>
        <strain evidence="1">ISS37</strain>
    </source>
</reference>